<dbReference type="EMBL" id="JAURVH010001531">
    <property type="protein sequence ID" value="KAK5903157.1"/>
    <property type="molecule type" value="Genomic_DNA"/>
</dbReference>
<evidence type="ECO:0000256" key="1">
    <source>
        <dbReference type="SAM" id="MobiDB-lite"/>
    </source>
</evidence>
<dbReference type="AlphaFoldDB" id="A0AAN8H5S4"/>
<accession>A0AAN8H5S4</accession>
<evidence type="ECO:0000313" key="3">
    <source>
        <dbReference type="Proteomes" id="UP001331515"/>
    </source>
</evidence>
<organism evidence="2 3">
    <name type="scientific">Champsocephalus gunnari</name>
    <name type="common">Mackerel icefish</name>
    <dbReference type="NCBI Taxonomy" id="52237"/>
    <lineage>
        <taxon>Eukaryota</taxon>
        <taxon>Metazoa</taxon>
        <taxon>Chordata</taxon>
        <taxon>Craniata</taxon>
        <taxon>Vertebrata</taxon>
        <taxon>Euteleostomi</taxon>
        <taxon>Actinopterygii</taxon>
        <taxon>Neopterygii</taxon>
        <taxon>Teleostei</taxon>
        <taxon>Neoteleostei</taxon>
        <taxon>Acanthomorphata</taxon>
        <taxon>Eupercaria</taxon>
        <taxon>Perciformes</taxon>
        <taxon>Notothenioidei</taxon>
        <taxon>Channichthyidae</taxon>
        <taxon>Champsocephalus</taxon>
    </lineage>
</organism>
<feature type="compositionally biased region" description="Basic and acidic residues" evidence="1">
    <location>
        <begin position="43"/>
        <end position="66"/>
    </location>
</feature>
<dbReference type="Proteomes" id="UP001331515">
    <property type="component" value="Unassembled WGS sequence"/>
</dbReference>
<evidence type="ECO:0000313" key="2">
    <source>
        <dbReference type="EMBL" id="KAK5903157.1"/>
    </source>
</evidence>
<sequence>MFYLTEFHVLHTAEMSLWFSLAGSIRRMAWGQIAGPDGRSSCRGRDEGRPDLLDHHGGSEKGKRESYEDEEPLWRAKVVAGPPRHTGPCGWKLGASQILQNEAESSSMEQGNRGLPHLGRRNRRC</sequence>
<keyword evidence="3" id="KW-1185">Reference proteome</keyword>
<proteinExistence type="predicted"/>
<name>A0AAN8H5S4_CHAGU</name>
<protein>
    <submittedName>
        <fullName evidence="2">Uncharacterized protein</fullName>
    </submittedName>
</protein>
<feature type="region of interest" description="Disordered" evidence="1">
    <location>
        <begin position="100"/>
        <end position="125"/>
    </location>
</feature>
<gene>
    <name evidence="2" type="ORF">CgunFtcFv8_006964</name>
</gene>
<feature type="region of interest" description="Disordered" evidence="1">
    <location>
        <begin position="34"/>
        <end position="70"/>
    </location>
</feature>
<reference evidence="2 3" key="1">
    <citation type="journal article" date="2023" name="Mol. Biol. Evol.">
        <title>Genomics of Secondarily Temperate Adaptation in the Only Non-Antarctic Icefish.</title>
        <authorList>
            <person name="Rivera-Colon A.G."/>
            <person name="Rayamajhi N."/>
            <person name="Minhas B.F."/>
            <person name="Madrigal G."/>
            <person name="Bilyk K.T."/>
            <person name="Yoon V."/>
            <person name="Hune M."/>
            <person name="Gregory S."/>
            <person name="Cheng C.H.C."/>
            <person name="Catchen J.M."/>
        </authorList>
    </citation>
    <scope>NUCLEOTIDE SEQUENCE [LARGE SCALE GENOMIC DNA]</scope>
    <source>
        <tissue evidence="2">White muscle</tissue>
    </source>
</reference>
<feature type="compositionally biased region" description="Polar residues" evidence="1">
    <location>
        <begin position="100"/>
        <end position="110"/>
    </location>
</feature>
<comment type="caution">
    <text evidence="2">The sequence shown here is derived from an EMBL/GenBank/DDBJ whole genome shotgun (WGS) entry which is preliminary data.</text>
</comment>